<keyword evidence="3 6" id="KW-0489">Methyltransferase</keyword>
<comment type="function">
    <text evidence="6">Methylates ribosomal protein L11.</text>
</comment>
<keyword evidence="5 6" id="KW-0949">S-adenosyl-L-methionine</keyword>
<dbReference type="AlphaFoldDB" id="A0A840E2H8"/>
<feature type="binding site" evidence="6">
    <location>
        <position position="171"/>
    </location>
    <ligand>
        <name>S-adenosyl-L-methionine</name>
        <dbReference type="ChEBI" id="CHEBI:59789"/>
    </ligand>
</feature>
<keyword evidence="2 6" id="KW-0963">Cytoplasm</keyword>
<dbReference type="HAMAP" id="MF_00735">
    <property type="entry name" value="Methyltr_PrmA"/>
    <property type="match status" value="1"/>
</dbReference>
<dbReference type="GO" id="GO:0005737">
    <property type="term" value="C:cytoplasm"/>
    <property type="evidence" value="ECO:0007669"/>
    <property type="project" value="UniProtKB-SubCell"/>
</dbReference>
<feature type="binding site" evidence="6">
    <location>
        <position position="124"/>
    </location>
    <ligand>
        <name>S-adenosyl-L-methionine</name>
        <dbReference type="ChEBI" id="CHEBI:59789"/>
    </ligand>
</feature>
<organism evidence="7 8">
    <name type="scientific">Neolewinella aquimaris</name>
    <dbReference type="NCBI Taxonomy" id="1835722"/>
    <lineage>
        <taxon>Bacteria</taxon>
        <taxon>Pseudomonadati</taxon>
        <taxon>Bacteroidota</taxon>
        <taxon>Saprospiria</taxon>
        <taxon>Saprospirales</taxon>
        <taxon>Lewinellaceae</taxon>
        <taxon>Neolewinella</taxon>
    </lineage>
</organism>
<dbReference type="PANTHER" id="PTHR43648">
    <property type="entry name" value="ELECTRON TRANSFER FLAVOPROTEIN BETA SUBUNIT LYSINE METHYLTRANSFERASE"/>
    <property type="match status" value="1"/>
</dbReference>
<dbReference type="CDD" id="cd02440">
    <property type="entry name" value="AdoMet_MTases"/>
    <property type="match status" value="1"/>
</dbReference>
<dbReference type="InterPro" id="IPR029063">
    <property type="entry name" value="SAM-dependent_MTases_sf"/>
</dbReference>
<dbReference type="Proteomes" id="UP000576209">
    <property type="component" value="Unassembled WGS sequence"/>
</dbReference>
<comment type="catalytic activity">
    <reaction evidence="6">
        <text>L-lysyl-[protein] + 3 S-adenosyl-L-methionine = N(6),N(6),N(6)-trimethyl-L-lysyl-[protein] + 3 S-adenosyl-L-homocysteine + 3 H(+)</text>
        <dbReference type="Rhea" id="RHEA:54192"/>
        <dbReference type="Rhea" id="RHEA-COMP:9752"/>
        <dbReference type="Rhea" id="RHEA-COMP:13826"/>
        <dbReference type="ChEBI" id="CHEBI:15378"/>
        <dbReference type="ChEBI" id="CHEBI:29969"/>
        <dbReference type="ChEBI" id="CHEBI:57856"/>
        <dbReference type="ChEBI" id="CHEBI:59789"/>
        <dbReference type="ChEBI" id="CHEBI:61961"/>
    </reaction>
</comment>
<keyword evidence="4 6" id="KW-0808">Transferase</keyword>
<feature type="binding site" evidence="6">
    <location>
        <position position="149"/>
    </location>
    <ligand>
        <name>S-adenosyl-L-methionine</name>
        <dbReference type="ChEBI" id="CHEBI:59789"/>
    </ligand>
</feature>
<keyword evidence="7" id="KW-0687">Ribonucleoprotein</keyword>
<dbReference type="PIRSF" id="PIRSF000401">
    <property type="entry name" value="RPL11_MTase"/>
    <property type="match status" value="1"/>
</dbReference>
<keyword evidence="8" id="KW-1185">Reference proteome</keyword>
<dbReference type="EMBL" id="JACIFF010000001">
    <property type="protein sequence ID" value="MBB4077942.1"/>
    <property type="molecule type" value="Genomic_DNA"/>
</dbReference>
<dbReference type="InterPro" id="IPR004498">
    <property type="entry name" value="Ribosomal_PrmA_MeTrfase"/>
</dbReference>
<feature type="binding site" evidence="6">
    <location>
        <position position="214"/>
    </location>
    <ligand>
        <name>S-adenosyl-L-methionine</name>
        <dbReference type="ChEBI" id="CHEBI:59789"/>
    </ligand>
</feature>
<evidence type="ECO:0000313" key="8">
    <source>
        <dbReference type="Proteomes" id="UP000576209"/>
    </source>
</evidence>
<accession>A0A840E2H8</accession>
<dbReference type="NCBIfam" id="NF001785">
    <property type="entry name" value="PRK00517.2-2"/>
    <property type="match status" value="1"/>
</dbReference>
<comment type="similarity">
    <text evidence="1 6">Belongs to the methyltransferase superfamily. PrmA family.</text>
</comment>
<dbReference type="PANTHER" id="PTHR43648:SF1">
    <property type="entry name" value="ELECTRON TRANSFER FLAVOPROTEIN BETA SUBUNIT LYSINE METHYLTRANSFERASE"/>
    <property type="match status" value="1"/>
</dbReference>
<dbReference type="GO" id="GO:0008276">
    <property type="term" value="F:protein methyltransferase activity"/>
    <property type="evidence" value="ECO:0007669"/>
    <property type="project" value="UniProtKB-UniRule"/>
</dbReference>
<evidence type="ECO:0000256" key="1">
    <source>
        <dbReference type="ARBA" id="ARBA00009741"/>
    </source>
</evidence>
<protein>
    <recommendedName>
        <fullName evidence="6">Ribosomal protein L11 methyltransferase</fullName>
        <shortName evidence="6">L11 Mtase</shortName>
        <ecNumber evidence="6">2.1.1.-</ecNumber>
    </recommendedName>
</protein>
<keyword evidence="7" id="KW-0689">Ribosomal protein</keyword>
<dbReference type="InterPro" id="IPR050078">
    <property type="entry name" value="Ribosomal_L11_MeTrfase_PrmA"/>
</dbReference>
<dbReference type="Gene3D" id="3.40.50.150">
    <property type="entry name" value="Vaccinia Virus protein VP39"/>
    <property type="match status" value="1"/>
</dbReference>
<sequence>MTYNRYRITCQEQVSDVLLAYLADAGFDSFEVTEVGLDAYADASNHPQWIEVLNELDGRFAFTYTWEELPDKNWNEVWESGFQPIQIGDRLLIRASFHPPRQGMQHELVIDPKMAFGTGHHATTHMMCERVLDYFAEEPVKAENVLDFGCGTGVLAILTKRLGAGRVAAVDIERPAYDSTLENAATNGVELDEVIHGQLEDVPIGKPYDLVLANINRNVLLDCSAALYQRISAGGTVYMSGILDRDETRLVDHMVRQGFRHRATYAREDWRAFDFTRD</sequence>
<dbReference type="GO" id="GO:0005840">
    <property type="term" value="C:ribosome"/>
    <property type="evidence" value="ECO:0007669"/>
    <property type="project" value="UniProtKB-KW"/>
</dbReference>
<reference evidence="7 8" key="1">
    <citation type="submission" date="2020-08" db="EMBL/GenBank/DDBJ databases">
        <title>Genomic Encyclopedia of Type Strains, Phase IV (KMG-IV): sequencing the most valuable type-strain genomes for metagenomic binning, comparative biology and taxonomic classification.</title>
        <authorList>
            <person name="Goeker M."/>
        </authorList>
    </citation>
    <scope>NUCLEOTIDE SEQUENCE [LARGE SCALE GENOMIC DNA]</scope>
    <source>
        <strain evidence="7 8">DSM 105137</strain>
    </source>
</reference>
<evidence type="ECO:0000313" key="7">
    <source>
        <dbReference type="EMBL" id="MBB4077942.1"/>
    </source>
</evidence>
<evidence type="ECO:0000256" key="2">
    <source>
        <dbReference type="ARBA" id="ARBA00022490"/>
    </source>
</evidence>
<comment type="caution">
    <text evidence="7">The sequence shown here is derived from an EMBL/GenBank/DDBJ whole genome shotgun (WGS) entry which is preliminary data.</text>
</comment>
<evidence type="ECO:0000256" key="4">
    <source>
        <dbReference type="ARBA" id="ARBA00022679"/>
    </source>
</evidence>
<name>A0A840E2H8_9BACT</name>
<comment type="subcellular location">
    <subcellularLocation>
        <location evidence="6">Cytoplasm</location>
    </subcellularLocation>
</comment>
<evidence type="ECO:0000256" key="5">
    <source>
        <dbReference type="ARBA" id="ARBA00022691"/>
    </source>
</evidence>
<evidence type="ECO:0000256" key="6">
    <source>
        <dbReference type="HAMAP-Rule" id="MF_00735"/>
    </source>
</evidence>
<dbReference type="GO" id="GO:0032259">
    <property type="term" value="P:methylation"/>
    <property type="evidence" value="ECO:0007669"/>
    <property type="project" value="UniProtKB-KW"/>
</dbReference>
<dbReference type="SUPFAM" id="SSF53335">
    <property type="entry name" value="S-adenosyl-L-methionine-dependent methyltransferases"/>
    <property type="match status" value="1"/>
</dbReference>
<gene>
    <name evidence="6" type="primary">prmA</name>
    <name evidence="7" type="ORF">GGR28_000543</name>
</gene>
<evidence type="ECO:0000256" key="3">
    <source>
        <dbReference type="ARBA" id="ARBA00022603"/>
    </source>
</evidence>
<dbReference type="EC" id="2.1.1.-" evidence="6"/>
<dbReference type="Pfam" id="PF06325">
    <property type="entry name" value="PrmA"/>
    <property type="match status" value="1"/>
</dbReference>
<proteinExistence type="inferred from homology"/>